<feature type="compositionally biased region" description="Acidic residues" evidence="1">
    <location>
        <begin position="12"/>
        <end position="38"/>
    </location>
</feature>
<reference evidence="2" key="2">
    <citation type="submission" date="2022-01" db="EMBL/GenBank/DDBJ databases">
        <authorList>
            <person name="Yamashiro T."/>
            <person name="Shiraishi A."/>
            <person name="Satake H."/>
            <person name="Nakayama K."/>
        </authorList>
    </citation>
    <scope>NUCLEOTIDE SEQUENCE</scope>
</reference>
<feature type="compositionally biased region" description="Basic and acidic residues" evidence="1">
    <location>
        <begin position="39"/>
        <end position="54"/>
    </location>
</feature>
<protein>
    <submittedName>
        <fullName evidence="2">Uncharacterized protein</fullName>
    </submittedName>
</protein>
<sequence>MKKVEEEKNMGSDEEDGGSEGENEELFNESEEEDCAESDEVKKLKKDKMEKAEEIQTPSKMVTYPTCNTRSPPKALYAAMSGLSYNRKRCLKETGFKRLIKLLIVKLSSTLSFHVIENFHPLSMELRLRKVLASKY</sequence>
<dbReference type="EMBL" id="BQNB010012858">
    <property type="protein sequence ID" value="GJT08792.1"/>
    <property type="molecule type" value="Genomic_DNA"/>
</dbReference>
<name>A0ABQ5B3U4_9ASTR</name>
<proteinExistence type="predicted"/>
<evidence type="ECO:0000313" key="2">
    <source>
        <dbReference type="EMBL" id="GJT08792.1"/>
    </source>
</evidence>
<evidence type="ECO:0000256" key="1">
    <source>
        <dbReference type="SAM" id="MobiDB-lite"/>
    </source>
</evidence>
<evidence type="ECO:0000313" key="3">
    <source>
        <dbReference type="Proteomes" id="UP001151760"/>
    </source>
</evidence>
<organism evidence="2 3">
    <name type="scientific">Tanacetum coccineum</name>
    <dbReference type="NCBI Taxonomy" id="301880"/>
    <lineage>
        <taxon>Eukaryota</taxon>
        <taxon>Viridiplantae</taxon>
        <taxon>Streptophyta</taxon>
        <taxon>Embryophyta</taxon>
        <taxon>Tracheophyta</taxon>
        <taxon>Spermatophyta</taxon>
        <taxon>Magnoliopsida</taxon>
        <taxon>eudicotyledons</taxon>
        <taxon>Gunneridae</taxon>
        <taxon>Pentapetalae</taxon>
        <taxon>asterids</taxon>
        <taxon>campanulids</taxon>
        <taxon>Asterales</taxon>
        <taxon>Asteraceae</taxon>
        <taxon>Asteroideae</taxon>
        <taxon>Anthemideae</taxon>
        <taxon>Anthemidinae</taxon>
        <taxon>Tanacetum</taxon>
    </lineage>
</organism>
<reference evidence="2" key="1">
    <citation type="journal article" date="2022" name="Int. J. Mol. Sci.">
        <title>Draft Genome of Tanacetum Coccineum: Genomic Comparison of Closely Related Tanacetum-Family Plants.</title>
        <authorList>
            <person name="Yamashiro T."/>
            <person name="Shiraishi A."/>
            <person name="Nakayama K."/>
            <person name="Satake H."/>
        </authorList>
    </citation>
    <scope>NUCLEOTIDE SEQUENCE</scope>
</reference>
<comment type="caution">
    <text evidence="2">The sequence shown here is derived from an EMBL/GenBank/DDBJ whole genome shotgun (WGS) entry which is preliminary data.</text>
</comment>
<dbReference type="Proteomes" id="UP001151760">
    <property type="component" value="Unassembled WGS sequence"/>
</dbReference>
<feature type="compositionally biased region" description="Basic and acidic residues" evidence="1">
    <location>
        <begin position="1"/>
        <end position="11"/>
    </location>
</feature>
<gene>
    <name evidence="2" type="ORF">Tco_0843254</name>
</gene>
<accession>A0ABQ5B3U4</accession>
<keyword evidence="3" id="KW-1185">Reference proteome</keyword>
<feature type="region of interest" description="Disordered" evidence="1">
    <location>
        <begin position="1"/>
        <end position="57"/>
    </location>
</feature>